<dbReference type="Proteomes" id="UP001294412">
    <property type="component" value="Unassembled WGS sequence"/>
</dbReference>
<protein>
    <submittedName>
        <fullName evidence="2">Uncharacterized protein</fullName>
    </submittedName>
</protein>
<dbReference type="RefSeq" id="WP_322185745.1">
    <property type="nucleotide sequence ID" value="NZ_JAXLPB010000001.1"/>
</dbReference>
<name>A0ABU5HZA8_9HYPH</name>
<keyword evidence="3" id="KW-1185">Reference proteome</keyword>
<evidence type="ECO:0000313" key="2">
    <source>
        <dbReference type="EMBL" id="MDY8108296.1"/>
    </source>
</evidence>
<proteinExistence type="predicted"/>
<feature type="compositionally biased region" description="Basic and acidic residues" evidence="1">
    <location>
        <begin position="81"/>
        <end position="98"/>
    </location>
</feature>
<organism evidence="2 3">
    <name type="scientific">Fulvimarina uroteuthidis</name>
    <dbReference type="NCBI Taxonomy" id="3098149"/>
    <lineage>
        <taxon>Bacteria</taxon>
        <taxon>Pseudomonadati</taxon>
        <taxon>Pseudomonadota</taxon>
        <taxon>Alphaproteobacteria</taxon>
        <taxon>Hyphomicrobiales</taxon>
        <taxon>Aurantimonadaceae</taxon>
        <taxon>Fulvimarina</taxon>
    </lineage>
</organism>
<reference evidence="2 3" key="1">
    <citation type="submission" date="2023-12" db="EMBL/GenBank/DDBJ databases">
        <title>Description of Novel Strain Fulvimarina sp. 2208YS6-2-32 isolated from Uroteuthis (Photololigo) edulis.</title>
        <authorList>
            <person name="Park J.-S."/>
        </authorList>
    </citation>
    <scope>NUCLEOTIDE SEQUENCE [LARGE SCALE GENOMIC DNA]</scope>
    <source>
        <strain evidence="2 3">2208YS6-2-32</strain>
    </source>
</reference>
<comment type="caution">
    <text evidence="2">The sequence shown here is derived from an EMBL/GenBank/DDBJ whole genome shotgun (WGS) entry which is preliminary data.</text>
</comment>
<evidence type="ECO:0000256" key="1">
    <source>
        <dbReference type="SAM" id="MobiDB-lite"/>
    </source>
</evidence>
<sequence length="98" mass="10982">MASINSDIHDMTVSQMRSEAMRIAVRLNKICDRLYEKDIEYELAHDAGDCPAQEVLTDLALILGDIEQHNVDKGRHQRTPAADRADAAHQTRIEARAA</sequence>
<feature type="region of interest" description="Disordered" evidence="1">
    <location>
        <begin position="71"/>
        <end position="98"/>
    </location>
</feature>
<dbReference type="EMBL" id="JAXLPB010000001">
    <property type="protein sequence ID" value="MDY8108296.1"/>
    <property type="molecule type" value="Genomic_DNA"/>
</dbReference>
<evidence type="ECO:0000313" key="3">
    <source>
        <dbReference type="Proteomes" id="UP001294412"/>
    </source>
</evidence>
<gene>
    <name evidence="2" type="ORF">U0C82_03915</name>
</gene>
<accession>A0ABU5HZA8</accession>